<dbReference type="RefSeq" id="WP_054588254.1">
    <property type="nucleotide sequence ID" value="NZ_CP012700.1"/>
</dbReference>
<protein>
    <recommendedName>
        <fullName evidence="3">CENP-V/GFA domain-containing protein</fullName>
    </recommendedName>
</protein>
<dbReference type="AlphaFoldDB" id="A0A0N9UYL6"/>
<evidence type="ECO:0008006" key="3">
    <source>
        <dbReference type="Google" id="ProtNLM"/>
    </source>
</evidence>
<evidence type="ECO:0000313" key="1">
    <source>
        <dbReference type="EMBL" id="ALH80959.1"/>
    </source>
</evidence>
<dbReference type="EMBL" id="CP012700">
    <property type="protein sequence ID" value="ALH80959.1"/>
    <property type="molecule type" value="Genomic_DNA"/>
</dbReference>
<dbReference type="PATRIC" id="fig|33050.5.peg.2366"/>
<sequence>MAADLSFACACGTVSGTLLGAGPDQGDHVICHRTDCQDLTHYLGHAGRVLDDHGGTSLYQSRCAWMRIDTGRDRLACIHMTDKPTLRWYASCCGMPLFNSYANGRIPYITTQVAACDPSARAALLGPPLGHLFTQDGIGDTSALPKMSMGRLMRRFFPRMVRDVISGDRRRCALFDAATLAPIAPPHRLPAAERQAGRDG</sequence>
<dbReference type="InterPro" id="IPR046149">
    <property type="entry name" value="DUF6151"/>
</dbReference>
<reference evidence="1 2" key="1">
    <citation type="journal article" date="2015" name="Genome Announc.">
        <title>Complete Genome Sequence of Polypropylene Glycol- and Polyethylene Glycol-Degrading Sphingopyxis macrogoltabida Strain EY-1.</title>
        <authorList>
            <person name="Ohtsubo Y."/>
            <person name="Nagata Y."/>
            <person name="Numata M."/>
            <person name="Tsuchikane K."/>
            <person name="Hosoyama A."/>
            <person name="Yamazoe A."/>
            <person name="Tsuda M."/>
            <person name="Fujita N."/>
            <person name="Kawai F."/>
        </authorList>
    </citation>
    <scope>NUCLEOTIDE SEQUENCE [LARGE SCALE GENOMIC DNA]</scope>
    <source>
        <strain evidence="1 2">EY-1</strain>
    </source>
</reference>
<dbReference type="Pfam" id="PF19648">
    <property type="entry name" value="DUF6151"/>
    <property type="match status" value="1"/>
</dbReference>
<evidence type="ECO:0000313" key="2">
    <source>
        <dbReference type="Proteomes" id="UP000058074"/>
    </source>
</evidence>
<accession>A0A0N9UYL6</accession>
<dbReference type="KEGG" id="smag:AN936_11445"/>
<organism evidence="1 2">
    <name type="scientific">Sphingopyxis macrogoltabida</name>
    <name type="common">Sphingomonas macrogoltabidus</name>
    <dbReference type="NCBI Taxonomy" id="33050"/>
    <lineage>
        <taxon>Bacteria</taxon>
        <taxon>Pseudomonadati</taxon>
        <taxon>Pseudomonadota</taxon>
        <taxon>Alphaproteobacteria</taxon>
        <taxon>Sphingomonadales</taxon>
        <taxon>Sphingomonadaceae</taxon>
        <taxon>Sphingopyxis</taxon>
    </lineage>
</organism>
<dbReference type="OrthoDB" id="7268727at2"/>
<dbReference type="Proteomes" id="UP000058074">
    <property type="component" value="Chromosome"/>
</dbReference>
<proteinExistence type="predicted"/>
<gene>
    <name evidence="1" type="ORF">AN936_11445</name>
</gene>
<name>A0A0N9UYL6_SPHMC</name>